<dbReference type="AlphaFoldDB" id="A0A851GII8"/>
<sequence length="210" mass="22976">MKRTGKQVKGFTLVELLVVIAIIAALAVLAAPQIVKALVKAKVVTATNVCTSLEMAVDRFENEYSYLPYAGADAPNGDMEIEGGDNDKVTNDEFMAVLAGLDEDLNPKQMEFFNLGEPKGSNEDNYRDGMNIDKTNGVAQLFDAWGERYYFSLDYDLDGEIEHPFKTGDEYVRGKKVLIFSTGPDGPEQGVPAKGASPKVLKLIPSNFLK</sequence>
<reference evidence="2 3" key="1">
    <citation type="submission" date="2020-07" db="EMBL/GenBank/DDBJ databases">
        <title>Roseicoccus Jingziensis gen. nov., sp. nov., isolated from coastal seawater.</title>
        <authorList>
            <person name="Feng X."/>
        </authorList>
    </citation>
    <scope>NUCLEOTIDE SEQUENCE [LARGE SCALE GENOMIC DNA]</scope>
    <source>
        <strain evidence="2 3">N1E253</strain>
    </source>
</reference>
<dbReference type="InterPro" id="IPR045584">
    <property type="entry name" value="Pilin-like"/>
</dbReference>
<dbReference type="Pfam" id="PF07963">
    <property type="entry name" value="N_methyl"/>
    <property type="match status" value="1"/>
</dbReference>
<evidence type="ECO:0000313" key="3">
    <source>
        <dbReference type="Proteomes" id="UP000557872"/>
    </source>
</evidence>
<dbReference type="PROSITE" id="PS00409">
    <property type="entry name" value="PROKAR_NTER_METHYL"/>
    <property type="match status" value="1"/>
</dbReference>
<dbReference type="RefSeq" id="WP_178934157.1">
    <property type="nucleotide sequence ID" value="NZ_JACBAZ010000010.1"/>
</dbReference>
<dbReference type="Gene3D" id="3.30.700.10">
    <property type="entry name" value="Glycoprotein, Type 4 Pilin"/>
    <property type="match status" value="1"/>
</dbReference>
<dbReference type="InterPro" id="IPR000983">
    <property type="entry name" value="Bac_GSPG_pilin"/>
</dbReference>
<protein>
    <submittedName>
        <fullName evidence="2">Prepilin-type N-terminal cleavage/methylation domain-containing protein</fullName>
    </submittedName>
</protein>
<comment type="caution">
    <text evidence="2">The sequence shown here is derived from an EMBL/GenBank/DDBJ whole genome shotgun (WGS) entry which is preliminary data.</text>
</comment>
<dbReference type="Proteomes" id="UP000557872">
    <property type="component" value="Unassembled WGS sequence"/>
</dbReference>
<accession>A0A851GII8</accession>
<proteinExistence type="predicted"/>
<dbReference type="SUPFAM" id="SSF54523">
    <property type="entry name" value="Pili subunits"/>
    <property type="match status" value="1"/>
</dbReference>
<dbReference type="GO" id="GO:0015627">
    <property type="term" value="C:type II protein secretion system complex"/>
    <property type="evidence" value="ECO:0007669"/>
    <property type="project" value="InterPro"/>
</dbReference>
<dbReference type="InterPro" id="IPR012902">
    <property type="entry name" value="N_methyl_site"/>
</dbReference>
<evidence type="ECO:0000313" key="2">
    <source>
        <dbReference type="EMBL" id="NWK57323.1"/>
    </source>
</evidence>
<dbReference type="NCBIfam" id="TIGR02532">
    <property type="entry name" value="IV_pilin_GFxxxE"/>
    <property type="match status" value="1"/>
</dbReference>
<name>A0A851GII8_9BACT</name>
<dbReference type="GO" id="GO:0015628">
    <property type="term" value="P:protein secretion by the type II secretion system"/>
    <property type="evidence" value="ECO:0007669"/>
    <property type="project" value="InterPro"/>
</dbReference>
<gene>
    <name evidence="2" type="ORF">HW115_17010</name>
</gene>
<keyword evidence="1" id="KW-0488">Methylation</keyword>
<dbReference type="EMBL" id="JACBAZ010000010">
    <property type="protein sequence ID" value="NWK57323.1"/>
    <property type="molecule type" value="Genomic_DNA"/>
</dbReference>
<evidence type="ECO:0000256" key="1">
    <source>
        <dbReference type="ARBA" id="ARBA00022481"/>
    </source>
</evidence>
<keyword evidence="3" id="KW-1185">Reference proteome</keyword>
<dbReference type="PRINTS" id="PR00813">
    <property type="entry name" value="BCTERIALGSPG"/>
</dbReference>
<organism evidence="2 3">
    <name type="scientific">Oceaniferula marina</name>
    <dbReference type="NCBI Taxonomy" id="2748318"/>
    <lineage>
        <taxon>Bacteria</taxon>
        <taxon>Pseudomonadati</taxon>
        <taxon>Verrucomicrobiota</taxon>
        <taxon>Verrucomicrobiia</taxon>
        <taxon>Verrucomicrobiales</taxon>
        <taxon>Verrucomicrobiaceae</taxon>
        <taxon>Oceaniferula</taxon>
    </lineage>
</organism>